<feature type="compositionally biased region" description="Low complexity" evidence="1">
    <location>
        <begin position="210"/>
        <end position="253"/>
    </location>
</feature>
<dbReference type="AlphaFoldDB" id="A0ABD1JER5"/>
<reference evidence="3 4" key="1">
    <citation type="submission" date="2024-09" db="EMBL/GenBank/DDBJ databases">
        <title>A chromosome-level genome assembly of Gray's grenadier anchovy, Coilia grayii.</title>
        <authorList>
            <person name="Fu Z."/>
        </authorList>
    </citation>
    <scope>NUCLEOTIDE SEQUENCE [LARGE SCALE GENOMIC DNA]</scope>
    <source>
        <strain evidence="3">G4</strain>
        <tissue evidence="3">Muscle</tissue>
    </source>
</reference>
<keyword evidence="4" id="KW-1185">Reference proteome</keyword>
<accession>A0ABD1JER5</accession>
<feature type="region of interest" description="Disordered" evidence="1">
    <location>
        <begin position="1"/>
        <end position="23"/>
    </location>
</feature>
<feature type="compositionally biased region" description="Pro residues" evidence="1">
    <location>
        <begin position="265"/>
        <end position="274"/>
    </location>
</feature>
<feature type="region of interest" description="Disordered" evidence="1">
    <location>
        <begin position="159"/>
        <end position="300"/>
    </location>
</feature>
<proteinExistence type="predicted"/>
<evidence type="ECO:0000313" key="3">
    <source>
        <dbReference type="EMBL" id="KAL2084546.1"/>
    </source>
</evidence>
<dbReference type="Pfam" id="PF20499">
    <property type="entry name" value="DUF6729"/>
    <property type="match status" value="1"/>
</dbReference>
<evidence type="ECO:0000313" key="4">
    <source>
        <dbReference type="Proteomes" id="UP001591681"/>
    </source>
</evidence>
<sequence length="725" mass="79667">MAANSPGISTRADNHGGALSPGKCQLITPTPTEAQVLGQLVFTFGKYTGQTFKWLVQKDVGYCKYIIDRHMKEMRHPEKKKAINDEWLKEQFVRRALEAYTSVKQWLIMKEDDITSKSLKKFRKYILDKEQDEATPSAMSVSSKAPSSAAAVVAPTTATVSMAPQSPPPHPASSSTKAPTSAAVATALSTATKASATISKAPPSPPPRPASSSTTSKACPSATTTKAPSAEAAAASTTTPKAPSVPPTTTTTTKPKKKSKSAAPKPSPATPAPVPISSTAPSSSSSSSARPSATTASSAEFSWEDDAVFAETLSAYETQESQSQEAVGGEDVISFEGWHKSWEAEETGLPKQDIKWLKEDDDRGLFQQAQPFTDKYGRKRWRKVLRADKMWFNPPEMPGVVEGSSVPVADSFFRNRVFFWRPVGVWRYSVRCTKPDCPAKEDEKAFLYRCGYSSTVRPICDINGWYFMLTEVLACDACRKAAKVSQGHSISRYLSPWTKSGPWLRDSWPGTGEAYPELMYMDRGCCCVLGLTSLEQLLNEWADAGMLIRLDIFHWIHRHPARYDYLTDSEFIVIVSTYDLTHYVRRITVGAQETSVRVHSVIDALQDAAGIDENLGHRFKDAAAIDYVWQNQQKHLECTQDTPGCNMYTILKYVTRNGVYLAHYSMGVSKRRRAKGREAHGVGVYTGEPAPPGVAGAVWRGGGGNFRPPFLSSDERIGLEYLFAQ</sequence>
<name>A0ABD1JER5_9TELE</name>
<feature type="compositionally biased region" description="Low complexity" evidence="1">
    <location>
        <begin position="172"/>
        <end position="201"/>
    </location>
</feature>
<comment type="caution">
    <text evidence="3">The sequence shown here is derived from an EMBL/GenBank/DDBJ whole genome shotgun (WGS) entry which is preliminary data.</text>
</comment>
<organism evidence="3 4">
    <name type="scientific">Coilia grayii</name>
    <name type="common">Gray's grenadier anchovy</name>
    <dbReference type="NCBI Taxonomy" id="363190"/>
    <lineage>
        <taxon>Eukaryota</taxon>
        <taxon>Metazoa</taxon>
        <taxon>Chordata</taxon>
        <taxon>Craniata</taxon>
        <taxon>Vertebrata</taxon>
        <taxon>Euteleostomi</taxon>
        <taxon>Actinopterygii</taxon>
        <taxon>Neopterygii</taxon>
        <taxon>Teleostei</taxon>
        <taxon>Clupei</taxon>
        <taxon>Clupeiformes</taxon>
        <taxon>Clupeoidei</taxon>
        <taxon>Engraulidae</taxon>
        <taxon>Coilinae</taxon>
        <taxon>Coilia</taxon>
    </lineage>
</organism>
<dbReference type="InterPro" id="IPR046616">
    <property type="entry name" value="DUF6729"/>
</dbReference>
<dbReference type="PANTHER" id="PTHR47773">
    <property type="entry name" value="SI:DKEY-9I5.2-RELATED"/>
    <property type="match status" value="1"/>
</dbReference>
<evidence type="ECO:0000259" key="2">
    <source>
        <dbReference type="Pfam" id="PF20499"/>
    </source>
</evidence>
<feature type="compositionally biased region" description="Low complexity" evidence="1">
    <location>
        <begin position="275"/>
        <end position="299"/>
    </location>
</feature>
<gene>
    <name evidence="3" type="ORF">ACEWY4_020064</name>
</gene>
<dbReference type="Proteomes" id="UP001591681">
    <property type="component" value="Unassembled WGS sequence"/>
</dbReference>
<protein>
    <recommendedName>
        <fullName evidence="2">DUF6729 domain-containing protein</fullName>
    </recommendedName>
</protein>
<feature type="domain" description="DUF6729" evidence="2">
    <location>
        <begin position="376"/>
        <end position="489"/>
    </location>
</feature>
<dbReference type="EMBL" id="JBHFQA010000017">
    <property type="protein sequence ID" value="KAL2084546.1"/>
    <property type="molecule type" value="Genomic_DNA"/>
</dbReference>
<evidence type="ECO:0000256" key="1">
    <source>
        <dbReference type="SAM" id="MobiDB-lite"/>
    </source>
</evidence>
<dbReference type="PANTHER" id="PTHR47773:SF1">
    <property type="entry name" value="C2H2-TYPE DOMAIN-CONTAINING PROTEIN"/>
    <property type="match status" value="1"/>
</dbReference>